<feature type="transmembrane region" description="Helical" evidence="7">
    <location>
        <begin position="78"/>
        <end position="96"/>
    </location>
</feature>
<comment type="cofactor">
    <cofactor evidence="6">
        <name>Zn(2+)</name>
        <dbReference type="ChEBI" id="CHEBI:29105"/>
    </cofactor>
    <text evidence="6">Binds 1 zinc ion per subunit.</text>
</comment>
<organism evidence="9 10">
    <name type="scientific">Fibrobacter succinogenes (strain ATCC 19169 / S85)</name>
    <dbReference type="NCBI Taxonomy" id="59374"/>
    <lineage>
        <taxon>Bacteria</taxon>
        <taxon>Pseudomonadati</taxon>
        <taxon>Fibrobacterota</taxon>
        <taxon>Fibrobacteria</taxon>
        <taxon>Fibrobacterales</taxon>
        <taxon>Fibrobacteraceae</taxon>
        <taxon>Fibrobacter</taxon>
    </lineage>
</organism>
<keyword evidence="3 6" id="KW-0378">Hydrolase</keyword>
<evidence type="ECO:0000256" key="2">
    <source>
        <dbReference type="ARBA" id="ARBA00022723"/>
    </source>
</evidence>
<sequence>MLLYILLCLEIALRVAIEVRERRLTQLRGGVFAVLRLIPLVNDIVPLPENRREPQKTQFVEKHEEGHRVLRHSILRNLMKVAFLMVAVWFLAAMVTRWNSSFFEAILWLHLVAIPFRYFFNWYCWTQEFEADAYAFKEVGKQKAKAAMQELAECEIPYTKFFASIYREHPTVALRSQRMLKKVVGGR</sequence>
<reference evidence="9" key="1">
    <citation type="submission" date="2009-10" db="EMBL/GenBank/DDBJ databases">
        <title>Complete sequence of Fibrobacter succinogenes subsp. succinogenes S85.</title>
        <authorList>
            <consortium name="US DOE Joint Genome Institute"/>
            <person name="Lucas S."/>
            <person name="Copeland A."/>
            <person name="Lapidus A."/>
            <person name="Glavina del Rio T."/>
            <person name="Tice H."/>
            <person name="Bruce D."/>
            <person name="Goodwin L."/>
            <person name="Pitluck S."/>
            <person name="Chertkov O."/>
            <person name="Detter J.C."/>
            <person name="Han C."/>
            <person name="Tapia R."/>
            <person name="Larimer F."/>
            <person name="Land M."/>
            <person name="Hauser L."/>
            <person name="Kyrpides N."/>
            <person name="Mikhailova N."/>
            <person name="Weimer P.J."/>
            <person name="Stevenson D.M."/>
            <person name="Boyum J."/>
            <person name="Brumm P.I."/>
            <person name="Mead D."/>
        </authorList>
    </citation>
    <scope>NUCLEOTIDE SEQUENCE [LARGE SCALE GENOMIC DNA]</scope>
    <source>
        <strain evidence="9">S85</strain>
    </source>
</reference>
<dbReference type="Proteomes" id="UP000001497">
    <property type="component" value="Chromosome"/>
</dbReference>
<keyword evidence="10" id="KW-1185">Reference proteome</keyword>
<evidence type="ECO:0000256" key="4">
    <source>
        <dbReference type="ARBA" id="ARBA00022833"/>
    </source>
</evidence>
<feature type="domain" description="Peptidase M48" evidence="8">
    <location>
        <begin position="55"/>
        <end position="179"/>
    </location>
</feature>
<protein>
    <recommendedName>
        <fullName evidence="8">Peptidase M48 domain-containing protein</fullName>
    </recommendedName>
</protein>
<evidence type="ECO:0000256" key="1">
    <source>
        <dbReference type="ARBA" id="ARBA00022670"/>
    </source>
</evidence>
<keyword evidence="1 6" id="KW-0645">Protease</keyword>
<comment type="similarity">
    <text evidence="6">Belongs to the peptidase M48 family.</text>
</comment>
<keyword evidence="5 6" id="KW-0482">Metalloprotease</keyword>
<accession>A0ABN3YTW6</accession>
<name>A0ABN3YTW6_FIBSS</name>
<evidence type="ECO:0000256" key="3">
    <source>
        <dbReference type="ARBA" id="ARBA00022801"/>
    </source>
</evidence>
<feature type="transmembrane region" description="Helical" evidence="7">
    <location>
        <begin position="102"/>
        <end position="120"/>
    </location>
</feature>
<evidence type="ECO:0000259" key="8">
    <source>
        <dbReference type="Pfam" id="PF01435"/>
    </source>
</evidence>
<proteinExistence type="inferred from homology"/>
<evidence type="ECO:0000313" key="9">
    <source>
        <dbReference type="EMBL" id="ACX75033.1"/>
    </source>
</evidence>
<evidence type="ECO:0000256" key="7">
    <source>
        <dbReference type="SAM" id="Phobius"/>
    </source>
</evidence>
<keyword evidence="4 6" id="KW-0862">Zinc</keyword>
<evidence type="ECO:0000313" key="10">
    <source>
        <dbReference type="Proteomes" id="UP000001497"/>
    </source>
</evidence>
<keyword evidence="7" id="KW-0812">Transmembrane</keyword>
<keyword evidence="7" id="KW-0472">Membrane</keyword>
<dbReference type="RefSeq" id="WP_015732015.1">
    <property type="nucleotide sequence ID" value="NC_013410.1"/>
</dbReference>
<gene>
    <name evidence="9" type="ordered locus">Fisuc_1436</name>
</gene>
<keyword evidence="7" id="KW-1133">Transmembrane helix</keyword>
<evidence type="ECO:0000256" key="5">
    <source>
        <dbReference type="ARBA" id="ARBA00023049"/>
    </source>
</evidence>
<keyword evidence="2" id="KW-0479">Metal-binding</keyword>
<dbReference type="EMBL" id="CP001792">
    <property type="protein sequence ID" value="ACX75033.1"/>
    <property type="molecule type" value="Genomic_DNA"/>
</dbReference>
<dbReference type="Pfam" id="PF01435">
    <property type="entry name" value="Peptidase_M48"/>
    <property type="match status" value="1"/>
</dbReference>
<dbReference type="InterPro" id="IPR001915">
    <property type="entry name" value="Peptidase_M48"/>
</dbReference>
<evidence type="ECO:0000256" key="6">
    <source>
        <dbReference type="RuleBase" id="RU003983"/>
    </source>
</evidence>